<dbReference type="PANTHER" id="PTHR11802:SF462">
    <property type="entry name" value="CARBOXYPEPTIDASE"/>
    <property type="match status" value="1"/>
</dbReference>
<dbReference type="PANTHER" id="PTHR11802">
    <property type="entry name" value="SERINE PROTEASE FAMILY S10 SERINE CARBOXYPEPTIDASE"/>
    <property type="match status" value="1"/>
</dbReference>
<dbReference type="InterPro" id="IPR018202">
    <property type="entry name" value="Ser_caboxypep_ser_AS"/>
</dbReference>
<dbReference type="GO" id="GO:0006508">
    <property type="term" value="P:proteolysis"/>
    <property type="evidence" value="ECO:0007669"/>
    <property type="project" value="UniProtKB-KW"/>
</dbReference>
<keyword evidence="2" id="KW-0732">Signal</keyword>
<keyword evidence="2" id="KW-0378">Hydrolase</keyword>
<accession>M8BNL2</accession>
<dbReference type="GO" id="GO:0004185">
    <property type="term" value="F:serine-type carboxypeptidase activity"/>
    <property type="evidence" value="ECO:0007669"/>
    <property type="project" value="UniProtKB-UniRule"/>
</dbReference>
<dbReference type="InterPro" id="IPR029058">
    <property type="entry name" value="AB_hydrolase_fold"/>
</dbReference>
<name>M8BNL2_AEGTA</name>
<dbReference type="GO" id="GO:0005773">
    <property type="term" value="C:vacuole"/>
    <property type="evidence" value="ECO:0007669"/>
    <property type="project" value="TreeGrafter"/>
</dbReference>
<dbReference type="AlphaFoldDB" id="M8BNL2"/>
<dbReference type="SUPFAM" id="SSF53474">
    <property type="entry name" value="alpha/beta-Hydrolases"/>
    <property type="match status" value="1"/>
</dbReference>
<reference evidence="3" key="1">
    <citation type="submission" date="2015-06" db="UniProtKB">
        <authorList>
            <consortium name="EnsemblPlants"/>
        </authorList>
    </citation>
    <scope>IDENTIFICATION</scope>
</reference>
<dbReference type="EnsemblPlants" id="EMT08344">
    <property type="protein sequence ID" value="EMT08344"/>
    <property type="gene ID" value="F775_10397"/>
</dbReference>
<evidence type="ECO:0000256" key="2">
    <source>
        <dbReference type="RuleBase" id="RU361156"/>
    </source>
</evidence>
<evidence type="ECO:0000256" key="1">
    <source>
        <dbReference type="ARBA" id="ARBA00009431"/>
    </source>
</evidence>
<dbReference type="EC" id="3.4.16.-" evidence="2"/>
<dbReference type="Pfam" id="PF00450">
    <property type="entry name" value="Peptidase_S10"/>
    <property type="match status" value="1"/>
</dbReference>
<protein>
    <recommendedName>
        <fullName evidence="2">Carboxypeptidase</fullName>
        <ecNumber evidence="2">3.4.16.-</ecNumber>
    </recommendedName>
</protein>
<keyword evidence="2" id="KW-0645">Protease</keyword>
<comment type="similarity">
    <text evidence="1 2">Belongs to the peptidase S10 family.</text>
</comment>
<evidence type="ECO:0000313" key="3">
    <source>
        <dbReference type="EnsemblPlants" id="EMT08344"/>
    </source>
</evidence>
<dbReference type="InterPro" id="IPR001563">
    <property type="entry name" value="Peptidase_S10"/>
</dbReference>
<dbReference type="Gene3D" id="3.40.50.1820">
    <property type="entry name" value="alpha/beta hydrolase"/>
    <property type="match status" value="1"/>
</dbReference>
<feature type="chain" id="PRO_5014486445" description="Carboxypeptidase" evidence="2">
    <location>
        <begin position="25"/>
        <end position="399"/>
    </location>
</feature>
<keyword evidence="2" id="KW-0121">Carboxypeptidase</keyword>
<proteinExistence type="inferred from homology"/>
<organism evidence="3">
    <name type="scientific">Aegilops tauschii</name>
    <name type="common">Tausch's goatgrass</name>
    <name type="synonym">Aegilops squarrosa</name>
    <dbReference type="NCBI Taxonomy" id="37682"/>
    <lineage>
        <taxon>Eukaryota</taxon>
        <taxon>Viridiplantae</taxon>
        <taxon>Streptophyta</taxon>
        <taxon>Embryophyta</taxon>
        <taxon>Tracheophyta</taxon>
        <taxon>Spermatophyta</taxon>
        <taxon>Magnoliopsida</taxon>
        <taxon>Liliopsida</taxon>
        <taxon>Poales</taxon>
        <taxon>Poaceae</taxon>
        <taxon>BOP clade</taxon>
        <taxon>Pooideae</taxon>
        <taxon>Triticodae</taxon>
        <taxon>Triticeae</taxon>
        <taxon>Triticinae</taxon>
        <taxon>Aegilops</taxon>
    </lineage>
</organism>
<dbReference type="PROSITE" id="PS00131">
    <property type="entry name" value="CARBOXYPEPT_SER_SER"/>
    <property type="match status" value="1"/>
</dbReference>
<sequence>MGTITAAGFHVLFLIPIIALHAHASSQEAHLTEFLLSRKSRSSSGSTISDSIFHGGSVPVITNSLRTDEYPNSDRALKAADKIPVLPGQPEGVDFDQYAGPWMLVAGLGSDARIGSFPEYKARGLYIAGESYAGHYVPQLAAAILAHNNNNNTGVMLNLKGILVGNPLLDVVKNKRGRYEYLWNHGVISDEVWADISSHCSFNGSSYGGMCDEAISKSNYTHRDLDMYNIYAPTCITSDNGSYYSSSQLPGYDPCDEVATFAYLNRPAVQRALHARETKWRGCNRTFIGFKDSPDSMVPTLKWLIDHGLPIWLFSGDFDSICPFTGTRYTVRDLKLSITEPKSRKAYCLLLVPLRSTQGVGESQDLEAPRQDELGVQLALCLTVGWMLTQVPDDVIAAC</sequence>
<feature type="signal peptide" evidence="2">
    <location>
        <begin position="1"/>
        <end position="24"/>
    </location>
</feature>